<proteinExistence type="predicted"/>
<dbReference type="SUPFAM" id="SSF51621">
    <property type="entry name" value="Phosphoenolpyruvate/pyruvate domain"/>
    <property type="match status" value="1"/>
</dbReference>
<name>A0ABT0H5N8_9FLAO</name>
<accession>A0ABT0H5N8</accession>
<dbReference type="EMBL" id="JALPQF010000001">
    <property type="protein sequence ID" value="MCK8479122.1"/>
    <property type="molecule type" value="Genomic_DNA"/>
</dbReference>
<evidence type="ECO:0000256" key="1">
    <source>
        <dbReference type="ARBA" id="ARBA00003670"/>
    </source>
</evidence>
<gene>
    <name evidence="3" type="ORF">MUY34_00745</name>
</gene>
<protein>
    <recommendedName>
        <fullName evidence="2">Phosphoenolpyruvate carboxylase</fullName>
    </recommendedName>
</protein>
<comment type="caution">
    <text evidence="3">The sequence shown here is derived from an EMBL/GenBank/DDBJ whole genome shotgun (WGS) entry which is preliminary data.</text>
</comment>
<evidence type="ECO:0000256" key="2">
    <source>
        <dbReference type="ARBA" id="ARBA00022419"/>
    </source>
</evidence>
<dbReference type="PANTHER" id="PTHR30523:SF6">
    <property type="entry name" value="PHOSPHOENOLPYRUVATE CARBOXYLASE"/>
    <property type="match status" value="1"/>
</dbReference>
<dbReference type="InterPro" id="IPR021135">
    <property type="entry name" value="PEP_COase"/>
</dbReference>
<dbReference type="PANTHER" id="PTHR30523">
    <property type="entry name" value="PHOSPHOENOLPYRUVATE CARBOXYLASE"/>
    <property type="match status" value="1"/>
</dbReference>
<dbReference type="Proteomes" id="UP001203687">
    <property type="component" value="Unassembled WGS sequence"/>
</dbReference>
<evidence type="ECO:0000313" key="3">
    <source>
        <dbReference type="EMBL" id="MCK8479122.1"/>
    </source>
</evidence>
<sequence>MSTQPKLTRFKQNVKSKYQIYNSIFMTLPFDSITKTGALLPLFHETCQKGFKAGDDPTIIVETFFKKYQARRSKESQLNLLFRFIQYIERQVVLFDAIEDAAFPIVNNMDGIGTLRSLKESAISENKLEDLQRYLEEFKVRIVLTAHPTQFYPGSVLGIITDLTEAIKENDLLRINDLLAQLGKTPFFKHKKPTPYDEAVSLIWYLEHVFYYSFGQIYDYIQQNIFEGKHIENDIINIGFWPGGDRDGNPFVTPEITLKVAARLRETILKNYYRDIRRLKRKLTFNGVEDRISKIEIQLYKAFTTSQKNPITLAHLVSELNDIKAIVIKDHQSLYIDEVNSLLNKTQLFGFHFGILDIRQDSRAHAAVFNAMVDKVIASGSSIFPKNYHDLTEKEQVKVLSKIKGSVDVSLFDEEDVLKTLNTMKAIKTIQETNGEKAASRYIISNNQTTLNVMQLYAMLKLVAFQEELTVDIGPLFETITDLENAPAVMEELYTNPDYAKHLKKRGNRQTIMLGFSDGTKDGGYLMANWAIFKAKERLTQVSRKYDVTVIFFDGRGGPPARGGGKTHQFYASLGPTIEDKEVQLTIQGQTISSNFGTLESSQYNLEQLISSGILNRLNDTNDAMLKENIKVMDDLANLSYKAYSEFKNHPMFVPYLERMSTLKYYAKTNIGSRPSKRGTSDKLIFEDLRAIPFVGSWSQLKQNVPGFFGVGTALKYYEEKGQFDRVKKLYSSSSFFKTLVENSMMSLSKSFFDLTKYMADNEEFGAFWTIIYTEYETSKRLLLKLTGSKELMEEEPAGKASIDMRESIVLPLLTIQQYALKKIQELEKAEVRDEEQIAVFEKIVTRSLFGNINASRNSA</sequence>
<keyword evidence="3" id="KW-0456">Lyase</keyword>
<dbReference type="RefSeq" id="WP_248411542.1">
    <property type="nucleotide sequence ID" value="NZ_JALPQF010000001.1"/>
</dbReference>
<dbReference type="InterPro" id="IPR015813">
    <property type="entry name" value="Pyrv/PenolPyrv_kinase-like_dom"/>
</dbReference>
<reference evidence="3" key="1">
    <citation type="submission" date="2022-04" db="EMBL/GenBank/DDBJ databases">
        <authorList>
            <person name="Ren T."/>
        </authorList>
    </citation>
    <scope>NUCLEOTIDE SEQUENCE</scope>
    <source>
        <strain evidence="3">F63249</strain>
    </source>
</reference>
<keyword evidence="4" id="KW-1185">Reference proteome</keyword>
<dbReference type="GO" id="GO:0008964">
    <property type="term" value="F:phosphoenolpyruvate carboxylase activity"/>
    <property type="evidence" value="ECO:0007669"/>
    <property type="project" value="UniProtKB-EC"/>
</dbReference>
<evidence type="ECO:0000313" key="4">
    <source>
        <dbReference type="Proteomes" id="UP001203687"/>
    </source>
</evidence>
<dbReference type="PRINTS" id="PR00150">
    <property type="entry name" value="PEPCARBXLASE"/>
</dbReference>
<dbReference type="Pfam" id="PF00311">
    <property type="entry name" value="PEPcase"/>
    <property type="match status" value="2"/>
</dbReference>
<organism evidence="3 4">
    <name type="scientific">Psychroserpens algicola</name>
    <dbReference type="NCBI Taxonomy" id="1719034"/>
    <lineage>
        <taxon>Bacteria</taxon>
        <taxon>Pseudomonadati</taxon>
        <taxon>Bacteroidota</taxon>
        <taxon>Flavobacteriia</taxon>
        <taxon>Flavobacteriales</taxon>
        <taxon>Flavobacteriaceae</taxon>
        <taxon>Psychroserpens</taxon>
    </lineage>
</organism>
<comment type="function">
    <text evidence="1">Forms oxaloacetate, a four-carbon dicarboxylic acid source for the tricarboxylic acid cycle.</text>
</comment>